<keyword evidence="1" id="KW-0732">Signal</keyword>
<dbReference type="Pfam" id="PF07833">
    <property type="entry name" value="Cu_amine_oxidN1"/>
    <property type="match status" value="1"/>
</dbReference>
<dbReference type="Gene3D" id="3.30.457.10">
    <property type="entry name" value="Copper amine oxidase-like, N-terminal domain"/>
    <property type="match status" value="1"/>
</dbReference>
<gene>
    <name evidence="4" type="ORF">DFP95_11651</name>
</gene>
<name>A0A3D9I254_9BACL</name>
<dbReference type="InterPro" id="IPR011105">
    <property type="entry name" value="Cell_wall_hydrolase_SleB"/>
</dbReference>
<dbReference type="InterPro" id="IPR036582">
    <property type="entry name" value="Mao_N_sf"/>
</dbReference>
<reference evidence="4 5" key="1">
    <citation type="submission" date="2018-07" db="EMBL/GenBank/DDBJ databases">
        <title>Genomic Encyclopedia of Type Strains, Phase III (KMG-III): the genomes of soil and plant-associated and newly described type strains.</title>
        <authorList>
            <person name="Whitman W."/>
        </authorList>
    </citation>
    <scope>NUCLEOTIDE SEQUENCE [LARGE SCALE GENOMIC DNA]</scope>
    <source>
        <strain evidence="4 5">CECT 8236</strain>
    </source>
</reference>
<dbReference type="Pfam" id="PF07486">
    <property type="entry name" value="Hydrolase_2"/>
    <property type="match status" value="1"/>
</dbReference>
<sequence>MTLEKKKNKQISKPILVAILALLLLATMPLSAITAQEKPAATKPITVTLDGKDVKLKDPVIVTSGRLYLPVALLSRMFGAQVDWNNNSEETTINTAYGDRIILGNGVPVVYFNGTRYVMDDAPFVEEGRMYIPLRDAAELLHARVNWNEEERVAGLESVPRAVVTEQFGLTEIVKQMGSSNDELLKRNGLKAKDSIEVGTKLRVVIPTLFDREAKPFTEEDRLLLAKITQVEVGDESYESQLAVANVILNRVKDSRFPKTIRDVIYSGKQFPPAHNGLLDRSVPKATALRAAKDALNGKNNVEGAVYFYNPRVTKGDFWSGLSTVGTIGSHRFAK</sequence>
<dbReference type="EMBL" id="QRDY01000016">
    <property type="protein sequence ID" value="RED55725.1"/>
    <property type="molecule type" value="Genomic_DNA"/>
</dbReference>
<keyword evidence="5" id="KW-1185">Reference proteome</keyword>
<dbReference type="GO" id="GO:0016787">
    <property type="term" value="F:hydrolase activity"/>
    <property type="evidence" value="ECO:0007669"/>
    <property type="project" value="InterPro"/>
</dbReference>
<dbReference type="Proteomes" id="UP000256869">
    <property type="component" value="Unassembled WGS sequence"/>
</dbReference>
<organism evidence="4 5">
    <name type="scientific">Cohnella lupini</name>
    <dbReference type="NCBI Taxonomy" id="1294267"/>
    <lineage>
        <taxon>Bacteria</taxon>
        <taxon>Bacillati</taxon>
        <taxon>Bacillota</taxon>
        <taxon>Bacilli</taxon>
        <taxon>Bacillales</taxon>
        <taxon>Paenibacillaceae</taxon>
        <taxon>Cohnella</taxon>
    </lineage>
</organism>
<dbReference type="SUPFAM" id="SSF55383">
    <property type="entry name" value="Copper amine oxidase, domain N"/>
    <property type="match status" value="2"/>
</dbReference>
<evidence type="ECO:0000256" key="1">
    <source>
        <dbReference type="SAM" id="SignalP"/>
    </source>
</evidence>
<evidence type="ECO:0000259" key="2">
    <source>
        <dbReference type="Pfam" id="PF07486"/>
    </source>
</evidence>
<evidence type="ECO:0000313" key="5">
    <source>
        <dbReference type="Proteomes" id="UP000256869"/>
    </source>
</evidence>
<evidence type="ECO:0000259" key="3">
    <source>
        <dbReference type="Pfam" id="PF07833"/>
    </source>
</evidence>
<accession>A0A3D9I254</accession>
<dbReference type="Gene3D" id="1.10.10.2520">
    <property type="entry name" value="Cell wall hydrolase SleB, domain 1"/>
    <property type="match status" value="1"/>
</dbReference>
<dbReference type="Gene3D" id="6.20.240.60">
    <property type="match status" value="1"/>
</dbReference>
<feature type="domain" description="Cell wall hydrolase SleB" evidence="2">
    <location>
        <begin position="236"/>
        <end position="334"/>
    </location>
</feature>
<proteinExistence type="predicted"/>
<protein>
    <submittedName>
        <fullName evidence="4">Copper amine oxidase-like protein</fullName>
    </submittedName>
</protein>
<dbReference type="RefSeq" id="WP_245987816.1">
    <property type="nucleotide sequence ID" value="NZ_QRDY01000016.1"/>
</dbReference>
<dbReference type="InterPro" id="IPR012854">
    <property type="entry name" value="Cu_amine_oxidase-like_N"/>
</dbReference>
<comment type="caution">
    <text evidence="4">The sequence shown here is derived from an EMBL/GenBank/DDBJ whole genome shotgun (WGS) entry which is preliminary data.</text>
</comment>
<dbReference type="AlphaFoldDB" id="A0A3D9I254"/>
<evidence type="ECO:0000313" key="4">
    <source>
        <dbReference type="EMBL" id="RED55725.1"/>
    </source>
</evidence>
<feature type="signal peptide" evidence="1">
    <location>
        <begin position="1"/>
        <end position="32"/>
    </location>
</feature>
<dbReference type="InterPro" id="IPR042047">
    <property type="entry name" value="SleB_dom1"/>
</dbReference>
<feature type="chain" id="PRO_5039128066" evidence="1">
    <location>
        <begin position="33"/>
        <end position="335"/>
    </location>
</feature>
<feature type="domain" description="Copper amine oxidase-like N-terminal" evidence="3">
    <location>
        <begin position="49"/>
        <end position="153"/>
    </location>
</feature>